<organism evidence="1 2">
    <name type="scientific">Aspergillus novoparasiticus</name>
    <dbReference type="NCBI Taxonomy" id="986946"/>
    <lineage>
        <taxon>Eukaryota</taxon>
        <taxon>Fungi</taxon>
        <taxon>Dikarya</taxon>
        <taxon>Ascomycota</taxon>
        <taxon>Pezizomycotina</taxon>
        <taxon>Eurotiomycetes</taxon>
        <taxon>Eurotiomycetidae</taxon>
        <taxon>Eurotiales</taxon>
        <taxon>Aspergillaceae</taxon>
        <taxon>Aspergillus</taxon>
        <taxon>Aspergillus subgen. Circumdati</taxon>
    </lineage>
</organism>
<protein>
    <submittedName>
        <fullName evidence="1">Uncharacterized protein</fullName>
    </submittedName>
</protein>
<gene>
    <name evidence="1" type="ORF">BDV33DRAFT_185751</name>
</gene>
<dbReference type="Proteomes" id="UP000326799">
    <property type="component" value="Unassembled WGS sequence"/>
</dbReference>
<keyword evidence="2" id="KW-1185">Reference proteome</keyword>
<name>A0A5N6E5Y0_9EURO</name>
<reference evidence="1 2" key="1">
    <citation type="submission" date="2019-04" db="EMBL/GenBank/DDBJ databases">
        <title>Fungal friends and foes A comparative genomics study of 23 Aspergillus species from section Flavi.</title>
        <authorList>
            <consortium name="DOE Joint Genome Institute"/>
            <person name="Kjaerbolling I."/>
            <person name="Vesth T.C."/>
            <person name="Frisvad J.C."/>
            <person name="Nybo J.L."/>
            <person name="Theobald S."/>
            <person name="Kildgaard S."/>
            <person name="Petersen T.I."/>
            <person name="Kuo A."/>
            <person name="Sato A."/>
            <person name="Lyhne E.K."/>
            <person name="Kogle M.E."/>
            <person name="Wiebenga A."/>
            <person name="Kun R.S."/>
            <person name="Lubbers R.J."/>
            <person name="Makela M.R."/>
            <person name="Barry K."/>
            <person name="Chovatia M."/>
            <person name="Clum A."/>
            <person name="Daum C."/>
            <person name="Haridas S."/>
            <person name="He G."/>
            <person name="LaButti K."/>
            <person name="Lipzen A."/>
            <person name="Mondo S."/>
            <person name="Pangilinan J."/>
            <person name="Riley R."/>
            <person name="Salamov A."/>
            <person name="Simmons B.A."/>
            <person name="Magnuson J.K."/>
            <person name="Henrissat B."/>
            <person name="Mortensen U.H."/>
            <person name="Larsen T.O."/>
            <person name="De vries R.P."/>
            <person name="Grigoriev I.V."/>
            <person name="Machida M."/>
            <person name="Baker S.E."/>
            <person name="Andersen M.R."/>
        </authorList>
    </citation>
    <scope>NUCLEOTIDE SEQUENCE [LARGE SCALE GENOMIC DNA]</scope>
    <source>
        <strain evidence="1 2">CBS 126849</strain>
    </source>
</reference>
<proteinExistence type="predicted"/>
<evidence type="ECO:0000313" key="1">
    <source>
        <dbReference type="EMBL" id="KAB8212976.1"/>
    </source>
</evidence>
<sequence length="108" mass="12377">MVWYARSISRVRLWLNWTSSGSWRSWGRAARAATAGKEWPCRYFGHWVSSSQGEISVASRCSTICRSSAWSAARSQSRSRLAWAWINATRLMPSGFWRSLLACAEDWI</sequence>
<dbReference type="EMBL" id="ML733758">
    <property type="protein sequence ID" value="KAB8212976.1"/>
    <property type="molecule type" value="Genomic_DNA"/>
</dbReference>
<evidence type="ECO:0000313" key="2">
    <source>
        <dbReference type="Proteomes" id="UP000326799"/>
    </source>
</evidence>
<dbReference type="AlphaFoldDB" id="A0A5N6E5Y0"/>
<accession>A0A5N6E5Y0</accession>